<dbReference type="InterPro" id="IPR023753">
    <property type="entry name" value="FAD/NAD-binding_dom"/>
</dbReference>
<evidence type="ECO:0000259" key="2">
    <source>
        <dbReference type="Pfam" id="PF07992"/>
    </source>
</evidence>
<accession>A0AA41YML0</accession>
<dbReference type="RefSeq" id="WP_264711632.1">
    <property type="nucleotide sequence ID" value="NZ_JAPDNT010000001.1"/>
</dbReference>
<dbReference type="SUPFAM" id="SSF51905">
    <property type="entry name" value="FAD/NAD(P)-binding domain"/>
    <property type="match status" value="1"/>
</dbReference>
<dbReference type="PRINTS" id="PR00368">
    <property type="entry name" value="FADPNR"/>
</dbReference>
<dbReference type="PIRSF" id="PIRSF037495">
    <property type="entry name" value="Opine_OX_OoxA/HcnB"/>
    <property type="match status" value="1"/>
</dbReference>
<name>A0AA41YML0_9PROT</name>
<keyword evidence="1" id="KW-0560">Oxidoreductase</keyword>
<dbReference type="Pfam" id="PF17806">
    <property type="entry name" value="SO_alpha_A3"/>
    <property type="match status" value="1"/>
</dbReference>
<dbReference type="GO" id="GO:0016491">
    <property type="term" value="F:oxidoreductase activity"/>
    <property type="evidence" value="ECO:0007669"/>
    <property type="project" value="UniProtKB-KW"/>
</dbReference>
<evidence type="ECO:0000313" key="5">
    <source>
        <dbReference type="Proteomes" id="UP001165679"/>
    </source>
</evidence>
<dbReference type="EMBL" id="JAPDNT010000001">
    <property type="protein sequence ID" value="MCW3473050.1"/>
    <property type="molecule type" value="Genomic_DNA"/>
</dbReference>
<dbReference type="PANTHER" id="PTHR42949">
    <property type="entry name" value="ANAEROBIC GLYCEROL-3-PHOSPHATE DEHYDROGENASE SUBUNIT B"/>
    <property type="match status" value="1"/>
</dbReference>
<proteinExistence type="predicted"/>
<dbReference type="Pfam" id="PF07992">
    <property type="entry name" value="Pyr_redox_2"/>
    <property type="match status" value="1"/>
</dbReference>
<dbReference type="InterPro" id="IPR017224">
    <property type="entry name" value="Opine_Oxase_asu/HCN_bsu"/>
</dbReference>
<keyword evidence="5" id="KW-1185">Reference proteome</keyword>
<dbReference type="InterPro" id="IPR051691">
    <property type="entry name" value="Metab_Enz_Cyan_OpOx_G3PDH"/>
</dbReference>
<dbReference type="PRINTS" id="PR00469">
    <property type="entry name" value="PNDRDTASEII"/>
</dbReference>
<dbReference type="InterPro" id="IPR041117">
    <property type="entry name" value="SoxA_A3"/>
</dbReference>
<comment type="caution">
    <text evidence="4">The sequence shown here is derived from an EMBL/GenBank/DDBJ whole genome shotgun (WGS) entry which is preliminary data.</text>
</comment>
<evidence type="ECO:0000313" key="4">
    <source>
        <dbReference type="EMBL" id="MCW3473050.1"/>
    </source>
</evidence>
<dbReference type="Gene3D" id="1.10.10.1100">
    <property type="entry name" value="BFD-like [2Fe-2S]-binding domain"/>
    <property type="match status" value="1"/>
</dbReference>
<evidence type="ECO:0000259" key="3">
    <source>
        <dbReference type="Pfam" id="PF17806"/>
    </source>
</evidence>
<dbReference type="Proteomes" id="UP001165679">
    <property type="component" value="Unassembled WGS sequence"/>
</dbReference>
<organism evidence="4 5">
    <name type="scientific">Limobrevibacterium gyesilva</name>
    <dbReference type="NCBI Taxonomy" id="2991712"/>
    <lineage>
        <taxon>Bacteria</taxon>
        <taxon>Pseudomonadati</taxon>
        <taxon>Pseudomonadota</taxon>
        <taxon>Alphaproteobacteria</taxon>
        <taxon>Acetobacterales</taxon>
        <taxon>Acetobacteraceae</taxon>
        <taxon>Limobrevibacterium</taxon>
    </lineage>
</organism>
<gene>
    <name evidence="4" type="ORF">OL599_00525</name>
</gene>
<dbReference type="InterPro" id="IPR041854">
    <property type="entry name" value="BFD-like_2Fe2S-bd_dom_sf"/>
</dbReference>
<dbReference type="InterPro" id="IPR036188">
    <property type="entry name" value="FAD/NAD-bd_sf"/>
</dbReference>
<dbReference type="PANTHER" id="PTHR42949:SF3">
    <property type="entry name" value="ANAEROBIC GLYCEROL-3-PHOSPHATE DEHYDROGENASE SUBUNIT B"/>
    <property type="match status" value="1"/>
</dbReference>
<sequence>MTVAVVGAGPAGTRAAEVLVQAGLRPVVIDEAPDNGGRIYQRPPAGFRRSDGDLYGTEAHKAQALHRRFDQLRGAIDLRASTLVWDVRPQQLLTLRDGRSETIGFEQAILCTGAMDRVIPLPGWTLPGVYTLGGAQVALKTQGCAIGQAVAFLGTGPLLWLVAYQYAKAGARVAAVLDTTDFATKAWRTGGLLRGGRTFLNGLRYVGWLRWRGVRIVEGVVPEAIEGDGEVTGLRYRTRHGTHHIACDAVGIGWGLKPETQLADLAGVSFAFDPVQRGWLPVRNEAGRTDIRGIYLAGDGVRIGGADVAELAGARVAWAVVEDRGLPVDHAAVARLDRALQRQAKFRQALDRAFPYPHRLAAGMADDTILCRCEAITAGAMRAAATAEVNRTKALTRIGMGRCQGRVCGPAAAEVLAAALGCPVEQVGRLRGQPPVKPIPMRTAAAG</sequence>
<dbReference type="Gene3D" id="3.50.50.60">
    <property type="entry name" value="FAD/NAD(P)-binding domain"/>
    <property type="match status" value="2"/>
</dbReference>
<dbReference type="AlphaFoldDB" id="A0AA41YML0"/>
<feature type="domain" description="SoxA A3" evidence="3">
    <location>
        <begin position="386"/>
        <end position="447"/>
    </location>
</feature>
<protein>
    <submittedName>
        <fullName evidence="4">FAD-dependent oxidoreductase</fullName>
    </submittedName>
</protein>
<feature type="domain" description="FAD/NAD(P)-binding" evidence="2">
    <location>
        <begin position="2"/>
        <end position="310"/>
    </location>
</feature>
<reference evidence="4" key="1">
    <citation type="submission" date="2022-09" db="EMBL/GenBank/DDBJ databases">
        <title>Rhodovastum sp. nov. RN2-1 isolated from soil in Seongnam, South Korea.</title>
        <authorList>
            <person name="Le N.T."/>
        </authorList>
    </citation>
    <scope>NUCLEOTIDE SEQUENCE</scope>
    <source>
        <strain evidence="4">RN2-1</strain>
    </source>
</reference>
<reference evidence="4" key="2">
    <citation type="submission" date="2022-10" db="EMBL/GenBank/DDBJ databases">
        <authorList>
            <person name="Trinh H.N."/>
        </authorList>
    </citation>
    <scope>NUCLEOTIDE SEQUENCE</scope>
    <source>
        <strain evidence="4">RN2-1</strain>
    </source>
</reference>
<evidence type="ECO:0000256" key="1">
    <source>
        <dbReference type="ARBA" id="ARBA00023002"/>
    </source>
</evidence>